<reference evidence="2 3" key="1">
    <citation type="submission" date="2020-04" db="EMBL/GenBank/DDBJ databases">
        <title>Massilia sp. nov., a cold adapted bacteria isolated from Arctic soil.</title>
        <authorList>
            <person name="Son J."/>
            <person name="Ka J.-O."/>
        </authorList>
    </citation>
    <scope>NUCLEOTIDE SEQUENCE [LARGE SCALE GENOMIC DNA]</scope>
    <source>
        <strain evidence="2 3">ML15P13</strain>
    </source>
</reference>
<evidence type="ECO:0000259" key="1">
    <source>
        <dbReference type="Pfam" id="PF05036"/>
    </source>
</evidence>
<organism evidence="2 3">
    <name type="scientific">Telluria aromaticivorans</name>
    <dbReference type="NCBI Taxonomy" id="2725995"/>
    <lineage>
        <taxon>Bacteria</taxon>
        <taxon>Pseudomonadati</taxon>
        <taxon>Pseudomonadota</taxon>
        <taxon>Betaproteobacteria</taxon>
        <taxon>Burkholderiales</taxon>
        <taxon>Oxalobacteraceae</taxon>
        <taxon>Telluria group</taxon>
        <taxon>Telluria</taxon>
    </lineage>
</organism>
<accession>A0A7Y2P0X0</accession>
<protein>
    <submittedName>
        <fullName evidence="2">SPOR domain-containing protein</fullName>
    </submittedName>
</protein>
<gene>
    <name evidence="2" type="ORF">HGB41_16825</name>
</gene>
<feature type="domain" description="SPOR" evidence="1">
    <location>
        <begin position="127"/>
        <end position="195"/>
    </location>
</feature>
<dbReference type="EMBL" id="JABAIV010000006">
    <property type="protein sequence ID" value="NNG24658.1"/>
    <property type="molecule type" value="Genomic_DNA"/>
</dbReference>
<evidence type="ECO:0000313" key="2">
    <source>
        <dbReference type="EMBL" id="NNG24658.1"/>
    </source>
</evidence>
<dbReference type="InterPro" id="IPR007730">
    <property type="entry name" value="SPOR-like_dom"/>
</dbReference>
<keyword evidence="3" id="KW-1185">Reference proteome</keyword>
<dbReference type="AlphaFoldDB" id="A0A7Y2P0X0"/>
<dbReference type="GO" id="GO:0042834">
    <property type="term" value="F:peptidoglycan binding"/>
    <property type="evidence" value="ECO:0007669"/>
    <property type="project" value="InterPro"/>
</dbReference>
<proteinExistence type="predicted"/>
<sequence length="238" mass="25398">MKFVFWVLLAANAGLFAYSQGILGKVEGSEREPQRLKNQLAAGRMTMLTAAEVRATAEGTPAAAPAPAAPLPAEPAPPVVPAAATVACMQAGAFSNADARRFESRIARFGFGERQARTSVAFQEVTSHLVYLPASGGKEGADKRAAELKERGVANYFVMQGESPLKWAISLGVFKTDAAAQKLVADLGRQGVRGVRVLPRGPQSTRAAWQFRNLTIEERTSLADIADNFTGVQLRPCN</sequence>
<evidence type="ECO:0000313" key="3">
    <source>
        <dbReference type="Proteomes" id="UP000533905"/>
    </source>
</evidence>
<dbReference type="Proteomes" id="UP000533905">
    <property type="component" value="Unassembled WGS sequence"/>
</dbReference>
<dbReference type="Pfam" id="PF05036">
    <property type="entry name" value="SPOR"/>
    <property type="match status" value="1"/>
</dbReference>
<comment type="caution">
    <text evidence="2">The sequence shown here is derived from an EMBL/GenBank/DDBJ whole genome shotgun (WGS) entry which is preliminary data.</text>
</comment>
<name>A0A7Y2P0X0_9BURK</name>